<evidence type="ECO:0000313" key="4">
    <source>
        <dbReference type="Proteomes" id="UP000727407"/>
    </source>
</evidence>
<sequence length="161" mass="17883">CVLKNTALAVTVPLKDGVSSLNRVYEALIKADVDPVTGQCSNYDYIREQIVQAHQHLEQSEQMASSGLKSLDGNLERLMQDERGLEQEMNGTKQTLDNLRIVQASNEQLLRQSQGALEQARRNLTSTKRTLHDQEDRKKRAKIVTGVGAGLFAIPVIGWIA</sequence>
<feature type="non-terminal residue" evidence="3">
    <location>
        <position position="161"/>
    </location>
</feature>
<reference evidence="3" key="1">
    <citation type="submission" date="2020-07" db="EMBL/GenBank/DDBJ databases">
        <title>Clarias magur genome sequencing, assembly and annotation.</title>
        <authorList>
            <person name="Kushwaha B."/>
            <person name="Kumar R."/>
            <person name="Das P."/>
            <person name="Joshi C.G."/>
            <person name="Kumar D."/>
            <person name="Nagpure N.S."/>
            <person name="Pandey M."/>
            <person name="Agarwal S."/>
            <person name="Srivastava S."/>
            <person name="Singh M."/>
            <person name="Sahoo L."/>
            <person name="Jayasankar P."/>
            <person name="Meher P.K."/>
            <person name="Koringa P.G."/>
            <person name="Iquebal M.A."/>
            <person name="Das S.P."/>
            <person name="Bit A."/>
            <person name="Patnaik S."/>
            <person name="Patel N."/>
            <person name="Shah T.M."/>
            <person name="Hinsu A."/>
            <person name="Jena J.K."/>
        </authorList>
    </citation>
    <scope>NUCLEOTIDE SEQUENCE</scope>
    <source>
        <strain evidence="3">CIFAMagur01</strain>
        <tissue evidence="3">Testis</tissue>
    </source>
</reference>
<feature type="coiled-coil region" evidence="1">
    <location>
        <begin position="68"/>
        <end position="137"/>
    </location>
</feature>
<dbReference type="EMBL" id="QNUK01000139">
    <property type="protein sequence ID" value="KAF5900344.1"/>
    <property type="molecule type" value="Genomic_DNA"/>
</dbReference>
<gene>
    <name evidence="3" type="ORF">DAT39_009928</name>
</gene>
<evidence type="ECO:0000313" key="3">
    <source>
        <dbReference type="EMBL" id="KAF5900344.1"/>
    </source>
</evidence>
<organism evidence="3 4">
    <name type="scientific">Clarias magur</name>
    <name type="common">Asian catfish</name>
    <name type="synonym">Macropteronotus magur</name>
    <dbReference type="NCBI Taxonomy" id="1594786"/>
    <lineage>
        <taxon>Eukaryota</taxon>
        <taxon>Metazoa</taxon>
        <taxon>Chordata</taxon>
        <taxon>Craniata</taxon>
        <taxon>Vertebrata</taxon>
        <taxon>Euteleostomi</taxon>
        <taxon>Actinopterygii</taxon>
        <taxon>Neopterygii</taxon>
        <taxon>Teleostei</taxon>
        <taxon>Ostariophysi</taxon>
        <taxon>Siluriformes</taxon>
        <taxon>Clariidae</taxon>
        <taxon>Clarias</taxon>
    </lineage>
</organism>
<comment type="caution">
    <text evidence="3">The sequence shown here is derived from an EMBL/GenBank/DDBJ whole genome shotgun (WGS) entry which is preliminary data.</text>
</comment>
<keyword evidence="2" id="KW-1133">Transmembrane helix</keyword>
<feature type="non-terminal residue" evidence="3">
    <location>
        <position position="1"/>
    </location>
</feature>
<feature type="transmembrane region" description="Helical" evidence="2">
    <location>
        <begin position="143"/>
        <end position="160"/>
    </location>
</feature>
<evidence type="ECO:0000256" key="2">
    <source>
        <dbReference type="SAM" id="Phobius"/>
    </source>
</evidence>
<dbReference type="Proteomes" id="UP000727407">
    <property type="component" value="Unassembled WGS sequence"/>
</dbReference>
<keyword evidence="2" id="KW-0472">Membrane</keyword>
<dbReference type="AlphaFoldDB" id="A0A8J4X1A9"/>
<protein>
    <submittedName>
        <fullName evidence="3">Cancer-associated 1 protein-like isoform X2</fullName>
    </submittedName>
</protein>
<accession>A0A8J4X1A9</accession>
<keyword evidence="2" id="KW-0812">Transmembrane</keyword>
<keyword evidence="1" id="KW-0175">Coiled coil</keyword>
<evidence type="ECO:0000256" key="1">
    <source>
        <dbReference type="SAM" id="Coils"/>
    </source>
</evidence>
<dbReference type="OrthoDB" id="10260387at2759"/>
<keyword evidence="4" id="KW-1185">Reference proteome</keyword>
<proteinExistence type="predicted"/>
<name>A0A8J4X1A9_CLAMG</name>